<proteinExistence type="predicted"/>
<dbReference type="Pfam" id="PF04500">
    <property type="entry name" value="FLYWCH"/>
    <property type="match status" value="1"/>
</dbReference>
<evidence type="ECO:0000259" key="4">
    <source>
        <dbReference type="Pfam" id="PF04500"/>
    </source>
</evidence>
<dbReference type="AlphaFoldDB" id="A0A2H1WAT1"/>
<evidence type="ECO:0000256" key="2">
    <source>
        <dbReference type="ARBA" id="ARBA00022771"/>
    </source>
</evidence>
<accession>A0A2H1WAT1</accession>
<keyword evidence="1" id="KW-0479">Metal-binding</keyword>
<dbReference type="GO" id="GO:0008270">
    <property type="term" value="F:zinc ion binding"/>
    <property type="evidence" value="ECO:0007669"/>
    <property type="project" value="UniProtKB-KW"/>
</dbReference>
<sequence length="95" mass="11306">MEFDKDSSWIKITSWIKIYYEWVLSQKGKRMIMVDGYTYSKKSQNGWVCSTRNAFCRARLRLNAEGLIIYIDDKHSHAPKNQFRIRSVHESVNMV</sequence>
<evidence type="ECO:0000313" key="5">
    <source>
        <dbReference type="EMBL" id="SOQ50160.1"/>
    </source>
</evidence>
<name>A0A2H1WAT1_SPOFR</name>
<protein>
    <submittedName>
        <fullName evidence="5">SFRICE_005653</fullName>
    </submittedName>
</protein>
<dbReference type="Gene3D" id="2.20.25.240">
    <property type="match status" value="1"/>
</dbReference>
<evidence type="ECO:0000256" key="1">
    <source>
        <dbReference type="ARBA" id="ARBA00022723"/>
    </source>
</evidence>
<reference evidence="5" key="1">
    <citation type="submission" date="2016-07" db="EMBL/GenBank/DDBJ databases">
        <authorList>
            <person name="Bretaudeau A."/>
        </authorList>
    </citation>
    <scope>NUCLEOTIDE SEQUENCE</scope>
    <source>
        <strain evidence="5">Rice</strain>
        <tissue evidence="5">Whole body</tissue>
    </source>
</reference>
<dbReference type="InterPro" id="IPR007588">
    <property type="entry name" value="Znf_FLYWCH"/>
</dbReference>
<organism evidence="5">
    <name type="scientific">Spodoptera frugiperda</name>
    <name type="common">Fall armyworm</name>
    <dbReference type="NCBI Taxonomy" id="7108"/>
    <lineage>
        <taxon>Eukaryota</taxon>
        <taxon>Metazoa</taxon>
        <taxon>Ecdysozoa</taxon>
        <taxon>Arthropoda</taxon>
        <taxon>Hexapoda</taxon>
        <taxon>Insecta</taxon>
        <taxon>Pterygota</taxon>
        <taxon>Neoptera</taxon>
        <taxon>Endopterygota</taxon>
        <taxon>Lepidoptera</taxon>
        <taxon>Glossata</taxon>
        <taxon>Ditrysia</taxon>
        <taxon>Noctuoidea</taxon>
        <taxon>Noctuidae</taxon>
        <taxon>Amphipyrinae</taxon>
        <taxon>Spodoptera</taxon>
    </lineage>
</organism>
<feature type="domain" description="FLYWCH-type" evidence="4">
    <location>
        <begin position="24"/>
        <end position="77"/>
    </location>
</feature>
<dbReference type="EMBL" id="ODYU01007417">
    <property type="protein sequence ID" value="SOQ50160.1"/>
    <property type="molecule type" value="Genomic_DNA"/>
</dbReference>
<keyword evidence="3" id="KW-0862">Zinc</keyword>
<evidence type="ECO:0000256" key="3">
    <source>
        <dbReference type="ARBA" id="ARBA00022833"/>
    </source>
</evidence>
<keyword evidence="2" id="KW-0863">Zinc-finger</keyword>
<gene>
    <name evidence="5" type="ORF">SFRICE_005653</name>
</gene>